<dbReference type="InterPro" id="IPR011444">
    <property type="entry name" value="DUF1549"/>
</dbReference>
<evidence type="ECO:0000256" key="1">
    <source>
        <dbReference type="SAM" id="MobiDB-lite"/>
    </source>
</evidence>
<dbReference type="EMBL" id="AP026866">
    <property type="protein sequence ID" value="BDS07809.1"/>
    <property type="molecule type" value="Genomic_DNA"/>
</dbReference>
<protein>
    <recommendedName>
        <fullName evidence="6">Planctomycete cytochrome C</fullName>
    </recommendedName>
</protein>
<evidence type="ECO:0000259" key="2">
    <source>
        <dbReference type="Pfam" id="PF07583"/>
    </source>
</evidence>
<dbReference type="PROSITE" id="PS51257">
    <property type="entry name" value="PROKAR_LIPOPROTEIN"/>
    <property type="match status" value="1"/>
</dbReference>
<dbReference type="AlphaFoldDB" id="A0AAT9FP87"/>
<proteinExistence type="predicted"/>
<organism evidence="5">
    <name type="scientific">Oceaniferula spumae</name>
    <dbReference type="NCBI Taxonomy" id="2979115"/>
    <lineage>
        <taxon>Bacteria</taxon>
        <taxon>Pseudomonadati</taxon>
        <taxon>Verrucomicrobiota</taxon>
        <taxon>Verrucomicrobiia</taxon>
        <taxon>Verrucomicrobiales</taxon>
        <taxon>Verrucomicrobiaceae</taxon>
        <taxon>Oceaniferula</taxon>
    </lineage>
</organism>
<dbReference type="Gene3D" id="2.60.120.200">
    <property type="match status" value="1"/>
</dbReference>
<dbReference type="InterPro" id="IPR011429">
    <property type="entry name" value="Cyt_c_Planctomycete-type"/>
</dbReference>
<dbReference type="Pfam" id="PF07587">
    <property type="entry name" value="PSD1"/>
    <property type="match status" value="1"/>
</dbReference>
<dbReference type="InterPro" id="IPR013320">
    <property type="entry name" value="ConA-like_dom_sf"/>
</dbReference>
<feature type="domain" description="DUF1553" evidence="3">
    <location>
        <begin position="752"/>
        <end position="1007"/>
    </location>
</feature>
<accession>A0AAT9FP87</accession>
<dbReference type="PANTHER" id="PTHR35889:SF3">
    <property type="entry name" value="F-BOX DOMAIN-CONTAINING PROTEIN"/>
    <property type="match status" value="1"/>
</dbReference>
<feature type="region of interest" description="Disordered" evidence="1">
    <location>
        <begin position="451"/>
        <end position="475"/>
    </location>
</feature>
<evidence type="ECO:0000259" key="3">
    <source>
        <dbReference type="Pfam" id="PF07587"/>
    </source>
</evidence>
<dbReference type="KEGG" id="osu:NT6N_28490"/>
<evidence type="ECO:0000313" key="5">
    <source>
        <dbReference type="EMBL" id="BDS07809.1"/>
    </source>
</evidence>
<dbReference type="Pfam" id="PF07635">
    <property type="entry name" value="PSCyt1"/>
    <property type="match status" value="1"/>
</dbReference>
<dbReference type="PANTHER" id="PTHR35889">
    <property type="entry name" value="CYCLOINULO-OLIGOSACCHARIDE FRUCTANOTRANSFERASE-RELATED"/>
    <property type="match status" value="1"/>
</dbReference>
<sequence>MYRFFASCLLAFSLASCGKKEDVATRDGTKAQENQELSYNFHVRPILSDKCFFCHGPDEANNKAGLRLDQPERAYAALKESKGYGIVPGDAEHSVVVQRILSDDPELIMPPPESKRTLTAAEKDIIRRWVDQGAKYEKHWAFIPLPDEVEVPEASEWANNEIDHFIEQRLVIENLTPSPEAPAWQWLRRASYDLTGLPPTPEEIADFENKATQPGAYAAEVDRLLARPSYGQRMAVPWLDAARYADSYGYQSDQLNVSWPYRDWVVKSFNENQPYDEFLIWNMAGDLLPNATREQKLATVFNRLHRMTNEGGSVREEFRIEYAADRIHTVGTAVLGLTMECTRCHDHKYDPLTMKDYYGMMAFFNNIDENGLYDHVAKIPSPSLLLPNEKQQSAHAAAQQKVADLEKQTPSLAKSREQAFQAWLKTPEKTPVIPDLIAELALDVTAEKTFPNSAPGAKQNANRGGVPGTKDRHGRENGAVLLSGDNGISIPNFYRADRWDATTHSVWLNDSKRDKNPVVVMQRTHGTDVGYNGYDMMLENGLFSARWYRVWPGNAIGIQTVDPIPENTWVHVAWTNDGSSRASGLKIHINGKEAKTRLLRDGPMTKSVGVRTHGAGNYTLGERFRDKGFTGGKLDDFRIHSRALTAPEIAQLYDNKYLTEALANNDAEALRNYYLGAVDAVFRKHLNDLRLARHKLVTSEDPMLEVPTMVEMKNPRPTYILDRGAYDAPKDQPVQRQTPDFLPPMQKEYPNNRLGFARWTTSKNHPLTARVFVNRMWQEFFGTGLVKSSENFGVQGDLPSHPELLDWLARDFVDHGWDVKRLCKQMVLSATYRQGSTAIPELRERDPENKLLARAPAYRFPAEMIRDTALAASGLLNSQEGGPPVSPYQAGGDLWRENNGMSPAFRQSVGTALYRRSLYSVWKRTAPFPNMMVFDATSREVCTVKRARTNTPLQALVLLNDVQFVEACRVLADKELSADGKLNITEAFVTLTGRPPTVDEFAVLNELHAEQLDYFTKAPAAAKKLLTVGAQRSTKPAPQLAAATVVVQTIFNLDATIWKR</sequence>
<gene>
    <name evidence="5" type="ORF">NT6N_28490</name>
</gene>
<dbReference type="InterPro" id="IPR022655">
    <property type="entry name" value="DUF1553"/>
</dbReference>
<dbReference type="Pfam" id="PF07583">
    <property type="entry name" value="PSCyt2"/>
    <property type="match status" value="1"/>
</dbReference>
<dbReference type="Pfam" id="PF13385">
    <property type="entry name" value="Laminin_G_3"/>
    <property type="match status" value="1"/>
</dbReference>
<feature type="domain" description="Cytochrome C Planctomycete-type" evidence="4">
    <location>
        <begin position="51"/>
        <end position="113"/>
    </location>
</feature>
<reference evidence="5" key="1">
    <citation type="submission" date="2024-07" db="EMBL/GenBank/DDBJ databases">
        <title>Complete genome sequence of Verrucomicrobiaceae bacterium NT6N.</title>
        <authorList>
            <person name="Huang C."/>
            <person name="Takami H."/>
            <person name="Hamasaki K."/>
        </authorList>
    </citation>
    <scope>NUCLEOTIDE SEQUENCE</scope>
    <source>
        <strain evidence="5">NT6N</strain>
    </source>
</reference>
<name>A0AAT9FP87_9BACT</name>
<evidence type="ECO:0008006" key="6">
    <source>
        <dbReference type="Google" id="ProtNLM"/>
    </source>
</evidence>
<feature type="domain" description="DUF1549" evidence="2">
    <location>
        <begin position="161"/>
        <end position="368"/>
    </location>
</feature>
<dbReference type="SUPFAM" id="SSF49899">
    <property type="entry name" value="Concanavalin A-like lectins/glucanases"/>
    <property type="match status" value="1"/>
</dbReference>
<evidence type="ECO:0000259" key="4">
    <source>
        <dbReference type="Pfam" id="PF07635"/>
    </source>
</evidence>